<evidence type="ECO:0000256" key="15">
    <source>
        <dbReference type="PIRSR" id="PIRSR000099-2"/>
    </source>
</evidence>
<gene>
    <name evidence="12 19" type="primary">hisD</name>
    <name evidence="19" type="ORF">Llon_0437</name>
</gene>
<dbReference type="InterPro" id="IPR022695">
    <property type="entry name" value="Histidinol_DH_monofunct"/>
</dbReference>
<evidence type="ECO:0000256" key="16">
    <source>
        <dbReference type="PIRSR" id="PIRSR000099-3"/>
    </source>
</evidence>
<keyword evidence="9 12" id="KW-0520">NAD</keyword>
<evidence type="ECO:0000256" key="7">
    <source>
        <dbReference type="ARBA" id="ARBA00022833"/>
    </source>
</evidence>
<dbReference type="UniPathway" id="UPA00031">
    <property type="reaction ID" value="UER00014"/>
</dbReference>
<dbReference type="EMBL" id="LNYK01000007">
    <property type="protein sequence ID" value="KTD22563.1"/>
    <property type="molecule type" value="Genomic_DNA"/>
</dbReference>
<feature type="binding site" evidence="12 16">
    <location>
        <position position="416"/>
    </location>
    <ligand>
        <name>substrate</name>
    </ligand>
</feature>
<evidence type="ECO:0000256" key="14">
    <source>
        <dbReference type="PIRSR" id="PIRSR000099-1"/>
    </source>
</evidence>
<dbReference type="SUPFAM" id="SSF53720">
    <property type="entry name" value="ALDH-like"/>
    <property type="match status" value="1"/>
</dbReference>
<evidence type="ECO:0000256" key="1">
    <source>
        <dbReference type="ARBA" id="ARBA00003850"/>
    </source>
</evidence>
<sequence length="437" mass="47311">MFKPVSWNALSRAQQDSLLKRPVQRQEHDFTCRVQRVINEVRKTGDKAIRSFTKQFDKVDIENLKVREAEFDAAMRQVPSSAIEAFAHVVKHLTAFHRQQRLPDYAIETSPGILCEQAARPIQRVGLYVPAGSAPLVSTVLMLGVPSQLAGCPLRILCSPPDNAGNIDPNILVAARLSGIDTIFKVGGAQAIAAMAYGTESVPKVDKIFGPGNRWVTTAKMLVSLDPNGALLDMPAGPSEVLVVADDRANPSVVAADLLSQAEHGEDSQVLLICISQDFAQKVLREIDNQLKSLSRAAVARQSLQNSILIVVDGVVEAIAIANQYAPEHLILQIADPREYLPEIHSAGSVFLGDWTPESAGDYASGTNHVLPTYGFARSCSGLSVRDFIKTVTVQELTRDGLVSIAETIRILTGIEGLDAHQHAIDIRLQSTGVHDG</sequence>
<keyword evidence="20" id="KW-1185">Reference proteome</keyword>
<evidence type="ECO:0000256" key="18">
    <source>
        <dbReference type="RuleBase" id="RU004175"/>
    </source>
</evidence>
<comment type="pathway">
    <text evidence="2 12">Amino-acid biosynthesis; L-histidine biosynthesis; L-histidine from 5-phospho-alpha-D-ribose 1-diphosphate: step 9/9.</text>
</comment>
<feature type="binding site" evidence="12 16">
    <location>
        <position position="239"/>
    </location>
    <ligand>
        <name>substrate</name>
    </ligand>
</feature>
<evidence type="ECO:0000256" key="13">
    <source>
        <dbReference type="PIRNR" id="PIRNR000099"/>
    </source>
</evidence>
<keyword evidence="10 12" id="KW-0368">Histidine biosynthesis</keyword>
<protein>
    <recommendedName>
        <fullName evidence="4 12">Histidinol dehydrogenase</fullName>
        <shortName evidence="12">HDH</shortName>
        <ecNumber evidence="4 12">1.1.1.23</ecNumber>
    </recommendedName>
</protein>
<dbReference type="Proteomes" id="UP000054997">
    <property type="component" value="Unassembled WGS sequence"/>
</dbReference>
<dbReference type="GO" id="GO:0051287">
    <property type="term" value="F:NAD binding"/>
    <property type="evidence" value="ECO:0007669"/>
    <property type="project" value="InterPro"/>
</dbReference>
<dbReference type="HAMAP" id="MF_01024">
    <property type="entry name" value="HisD"/>
    <property type="match status" value="1"/>
</dbReference>
<keyword evidence="7 12" id="KW-0862">Zinc</keyword>
<organism evidence="19 20">
    <name type="scientific">Legionella londiniensis</name>
    <dbReference type="NCBI Taxonomy" id="45068"/>
    <lineage>
        <taxon>Bacteria</taxon>
        <taxon>Pseudomonadati</taxon>
        <taxon>Pseudomonadota</taxon>
        <taxon>Gammaproteobacteria</taxon>
        <taxon>Legionellales</taxon>
        <taxon>Legionellaceae</taxon>
        <taxon>Legionella</taxon>
    </lineage>
</organism>
<name>A0A0W0VR44_9GAMM</name>
<dbReference type="CDD" id="cd06572">
    <property type="entry name" value="Histidinol_dh"/>
    <property type="match status" value="1"/>
</dbReference>
<keyword evidence="8 12" id="KW-0560">Oxidoreductase</keyword>
<feature type="binding site" evidence="12 16">
    <location>
        <position position="264"/>
    </location>
    <ligand>
        <name>substrate</name>
    </ligand>
</feature>
<dbReference type="Gene3D" id="1.20.5.1300">
    <property type="match status" value="1"/>
</dbReference>
<feature type="binding site" evidence="12 17">
    <location>
        <position position="421"/>
    </location>
    <ligand>
        <name>Zn(2+)</name>
        <dbReference type="ChEBI" id="CHEBI:29105"/>
    </ligand>
</feature>
<comment type="similarity">
    <text evidence="3 12 13 18">Belongs to the histidinol dehydrogenase family.</text>
</comment>
<comment type="cofactor">
    <cofactor evidence="12 17">
        <name>Zn(2+)</name>
        <dbReference type="ChEBI" id="CHEBI:29105"/>
    </cofactor>
    <text evidence="12 17">Binds 1 zinc ion per subunit.</text>
</comment>
<evidence type="ECO:0000256" key="9">
    <source>
        <dbReference type="ARBA" id="ARBA00023027"/>
    </source>
</evidence>
<feature type="binding site" evidence="12 15">
    <location>
        <position position="213"/>
    </location>
    <ligand>
        <name>NAD(+)</name>
        <dbReference type="ChEBI" id="CHEBI:57540"/>
    </ligand>
</feature>
<proteinExistence type="inferred from homology"/>
<feature type="binding site" evidence="12 15">
    <location>
        <position position="128"/>
    </location>
    <ligand>
        <name>NAD(+)</name>
        <dbReference type="ChEBI" id="CHEBI:57540"/>
    </ligand>
</feature>
<feature type="binding site" evidence="12 15">
    <location>
        <position position="190"/>
    </location>
    <ligand>
        <name>NAD(+)</name>
        <dbReference type="ChEBI" id="CHEBI:57540"/>
    </ligand>
</feature>
<evidence type="ECO:0000256" key="2">
    <source>
        <dbReference type="ARBA" id="ARBA00004940"/>
    </source>
</evidence>
<dbReference type="PANTHER" id="PTHR21256:SF2">
    <property type="entry name" value="HISTIDINE BIOSYNTHESIS TRIFUNCTIONAL PROTEIN"/>
    <property type="match status" value="1"/>
</dbReference>
<feature type="binding site" evidence="12 16">
    <location>
        <position position="329"/>
    </location>
    <ligand>
        <name>substrate</name>
    </ligand>
</feature>
<evidence type="ECO:0000256" key="3">
    <source>
        <dbReference type="ARBA" id="ARBA00010178"/>
    </source>
</evidence>
<evidence type="ECO:0000256" key="12">
    <source>
        <dbReference type="HAMAP-Rule" id="MF_01024"/>
    </source>
</evidence>
<reference evidence="19 20" key="1">
    <citation type="submission" date="2015-11" db="EMBL/GenBank/DDBJ databases">
        <title>Genomic analysis of 38 Legionella species identifies large and diverse effector repertoires.</title>
        <authorList>
            <person name="Burstein D."/>
            <person name="Amaro F."/>
            <person name="Zusman T."/>
            <person name="Lifshitz Z."/>
            <person name="Cohen O."/>
            <person name="Gilbert J.A."/>
            <person name="Pupko T."/>
            <person name="Shuman H.A."/>
            <person name="Segal G."/>
        </authorList>
    </citation>
    <scope>NUCLEOTIDE SEQUENCE [LARGE SCALE GENOMIC DNA]</scope>
    <source>
        <strain evidence="19 20">ATCC 49505</strain>
    </source>
</reference>
<feature type="binding site" evidence="12 17">
    <location>
        <position position="261"/>
    </location>
    <ligand>
        <name>Zn(2+)</name>
        <dbReference type="ChEBI" id="CHEBI:29105"/>
    </ligand>
</feature>
<dbReference type="GO" id="GO:0000105">
    <property type="term" value="P:L-histidine biosynthetic process"/>
    <property type="evidence" value="ECO:0007669"/>
    <property type="project" value="UniProtKB-UniRule"/>
</dbReference>
<dbReference type="Gene3D" id="3.40.50.1980">
    <property type="entry name" value="Nitrogenase molybdenum iron protein domain"/>
    <property type="match status" value="2"/>
</dbReference>
<keyword evidence="6 12" id="KW-0479">Metal-binding</keyword>
<dbReference type="Pfam" id="PF00815">
    <property type="entry name" value="Histidinol_dh"/>
    <property type="match status" value="1"/>
</dbReference>
<dbReference type="FunFam" id="3.40.50.1980:FF:000001">
    <property type="entry name" value="Histidinol dehydrogenase"/>
    <property type="match status" value="1"/>
</dbReference>
<feature type="active site" description="Proton acceptor" evidence="12 14">
    <location>
        <position position="328"/>
    </location>
</feature>
<dbReference type="GO" id="GO:0004399">
    <property type="term" value="F:histidinol dehydrogenase activity"/>
    <property type="evidence" value="ECO:0007669"/>
    <property type="project" value="UniProtKB-UniRule"/>
</dbReference>
<evidence type="ECO:0000256" key="11">
    <source>
        <dbReference type="ARBA" id="ARBA00049489"/>
    </source>
</evidence>
<feature type="binding site" evidence="12 17">
    <location>
        <position position="264"/>
    </location>
    <ligand>
        <name>Zn(2+)</name>
        <dbReference type="ChEBI" id="CHEBI:29105"/>
    </ligand>
</feature>
<feature type="active site" description="Proton acceptor" evidence="12 14">
    <location>
        <position position="329"/>
    </location>
</feature>
<dbReference type="NCBIfam" id="TIGR00069">
    <property type="entry name" value="hisD"/>
    <property type="match status" value="1"/>
</dbReference>
<comment type="caution">
    <text evidence="19">The sequence shown here is derived from an EMBL/GenBank/DDBJ whole genome shotgun (WGS) entry which is preliminary data.</text>
</comment>
<dbReference type="STRING" id="45068.Llon_0437"/>
<evidence type="ECO:0000256" key="8">
    <source>
        <dbReference type="ARBA" id="ARBA00023002"/>
    </source>
</evidence>
<evidence type="ECO:0000256" key="10">
    <source>
        <dbReference type="ARBA" id="ARBA00023102"/>
    </source>
</evidence>
<dbReference type="GO" id="GO:0008270">
    <property type="term" value="F:zinc ion binding"/>
    <property type="evidence" value="ECO:0007669"/>
    <property type="project" value="UniProtKB-UniRule"/>
</dbReference>
<evidence type="ECO:0000313" key="20">
    <source>
        <dbReference type="Proteomes" id="UP000054997"/>
    </source>
</evidence>
<dbReference type="GO" id="GO:0005829">
    <property type="term" value="C:cytosol"/>
    <property type="evidence" value="ECO:0007669"/>
    <property type="project" value="TreeGrafter"/>
</dbReference>
<evidence type="ECO:0000256" key="17">
    <source>
        <dbReference type="PIRSR" id="PIRSR000099-4"/>
    </source>
</evidence>
<keyword evidence="5 12" id="KW-0028">Amino-acid biosynthesis</keyword>
<dbReference type="OrthoDB" id="9805269at2"/>
<dbReference type="InterPro" id="IPR012131">
    <property type="entry name" value="Hstdl_DH"/>
</dbReference>
<dbReference type="PIRSF" id="PIRSF000099">
    <property type="entry name" value="Histidinol_dh"/>
    <property type="match status" value="1"/>
</dbReference>
<dbReference type="PANTHER" id="PTHR21256">
    <property type="entry name" value="HISTIDINOL DEHYDROGENASE HDH"/>
    <property type="match status" value="1"/>
</dbReference>
<comment type="function">
    <text evidence="1 12">Catalyzes the sequential NAD-dependent oxidations of L-histidinol to L-histidinaldehyde and then to L-histidine.</text>
</comment>
<dbReference type="FunFam" id="3.40.50.1980:FF:000002">
    <property type="entry name" value="Histidinol dehydrogenase, chloroplastic"/>
    <property type="match status" value="1"/>
</dbReference>
<evidence type="ECO:0000313" key="19">
    <source>
        <dbReference type="EMBL" id="KTD22563.1"/>
    </source>
</evidence>
<dbReference type="InterPro" id="IPR016161">
    <property type="entry name" value="Ald_DH/histidinol_DH"/>
</dbReference>
<dbReference type="EC" id="1.1.1.23" evidence="4 12"/>
<dbReference type="RefSeq" id="WP_058528454.1">
    <property type="nucleotide sequence ID" value="NZ_CAAAHZ010000001.1"/>
</dbReference>
<feature type="binding site" evidence="12 17">
    <location>
        <position position="362"/>
    </location>
    <ligand>
        <name>Zn(2+)</name>
        <dbReference type="ChEBI" id="CHEBI:29105"/>
    </ligand>
</feature>
<accession>A0A0W0VR44</accession>
<feature type="binding site" evidence="12 16">
    <location>
        <position position="421"/>
    </location>
    <ligand>
        <name>substrate</name>
    </ligand>
</feature>
<dbReference type="AlphaFoldDB" id="A0A0W0VR44"/>
<feature type="binding site" evidence="12 16">
    <location>
        <position position="261"/>
    </location>
    <ligand>
        <name>substrate</name>
    </ligand>
</feature>
<feature type="binding site" evidence="12 16">
    <location>
        <position position="362"/>
    </location>
    <ligand>
        <name>substrate</name>
    </ligand>
</feature>
<dbReference type="PRINTS" id="PR00083">
    <property type="entry name" value="HOLDHDRGNASE"/>
</dbReference>
<evidence type="ECO:0000256" key="6">
    <source>
        <dbReference type="ARBA" id="ARBA00022723"/>
    </source>
</evidence>
<evidence type="ECO:0000256" key="5">
    <source>
        <dbReference type="ARBA" id="ARBA00022605"/>
    </source>
</evidence>
<evidence type="ECO:0000256" key="4">
    <source>
        <dbReference type="ARBA" id="ARBA00012965"/>
    </source>
</evidence>
<comment type="catalytic activity">
    <reaction evidence="11 12">
        <text>L-histidinol + 2 NAD(+) + H2O = L-histidine + 2 NADH + 3 H(+)</text>
        <dbReference type="Rhea" id="RHEA:20641"/>
        <dbReference type="ChEBI" id="CHEBI:15377"/>
        <dbReference type="ChEBI" id="CHEBI:15378"/>
        <dbReference type="ChEBI" id="CHEBI:57540"/>
        <dbReference type="ChEBI" id="CHEBI:57595"/>
        <dbReference type="ChEBI" id="CHEBI:57699"/>
        <dbReference type="ChEBI" id="CHEBI:57945"/>
        <dbReference type="EC" id="1.1.1.23"/>
    </reaction>
</comment>
<dbReference type="PATRIC" id="fig|45068.5.peg.469"/>